<evidence type="ECO:0000256" key="2">
    <source>
        <dbReference type="ARBA" id="ARBA00010701"/>
    </source>
</evidence>
<dbReference type="PANTHER" id="PTHR11610:SF173">
    <property type="entry name" value="LIPASE DOMAIN-CONTAINING PROTEIN-RELATED"/>
    <property type="match status" value="1"/>
</dbReference>
<evidence type="ECO:0000313" key="7">
    <source>
        <dbReference type="Proteomes" id="UP000192223"/>
    </source>
</evidence>
<reference evidence="8" key="1">
    <citation type="submission" date="2025-08" db="UniProtKB">
        <authorList>
            <consortium name="RefSeq"/>
        </authorList>
    </citation>
    <scope>IDENTIFICATION</scope>
    <source>
        <tissue evidence="8">Entire body</tissue>
    </source>
</reference>
<feature type="domain" description="Lipase" evidence="6">
    <location>
        <begin position="55"/>
        <end position="402"/>
    </location>
</feature>
<dbReference type="RefSeq" id="XP_025835849.1">
    <property type="nucleotide sequence ID" value="XM_025980064.1"/>
</dbReference>
<dbReference type="InterPro" id="IPR000734">
    <property type="entry name" value="TAG_lipase"/>
</dbReference>
<dbReference type="CDD" id="cd00707">
    <property type="entry name" value="Pancreat_lipase_like"/>
    <property type="match status" value="1"/>
</dbReference>
<dbReference type="InParanoid" id="A0A7F5RIM7"/>
<keyword evidence="7" id="KW-1185">Reference proteome</keyword>
<dbReference type="GeneID" id="108737371"/>
<feature type="signal peptide" evidence="5">
    <location>
        <begin position="1"/>
        <end position="18"/>
    </location>
</feature>
<dbReference type="GO" id="GO:0005615">
    <property type="term" value="C:extracellular space"/>
    <property type="evidence" value="ECO:0007669"/>
    <property type="project" value="TreeGrafter"/>
</dbReference>
<sequence length="536" mass="60544">MLVNRLFVLFLLLGFSCGQRNFIYNSLKRFPRLSALNLQQRLYDLRKRNMERNRVCYETVGCFHVPQHVRSPLRKAPEDPKMLETKFYLFRKELNFSHPQLLNYDDNGKVLQKSNFVPQEKLKVIIHGYMTTWNAKGILAATDAYLKFCNCSIILMDWEKGARGPQYPVAAANTELVGRQLGLLLLKMVNLGLKPKDIHLIGFSLGAHVAGCASETLKKWGHMIGRITGLDAASPLFRHNHFKEKSKKLDKGDAEYVDVIHTDASPFFIDGFGLLEPIGHVDFFPNGGFEQPGCVDGRASIVLTTIERTLTVELACSHLRAWKLFLESIQREAEGGGCEFIAYRCRNGGFKSFQRGQCFPQIEKSSSRLALDPSYRTDVGKFGANSYGKGIMYLVTRGSSPYCGSQLQASLKLSQKTTAAKGTLYMVIEYLNYTVSFLINCQLYDFVTSSKEINGLAAATYQTLTEDVQEVTATLVYNGVEYINAQNLTIFSDLFVDRVILRDIYGNSWNYCGPEFHLKDKHNVPVVLILKKKDCD</sequence>
<evidence type="ECO:0000256" key="5">
    <source>
        <dbReference type="SAM" id="SignalP"/>
    </source>
</evidence>
<evidence type="ECO:0000256" key="4">
    <source>
        <dbReference type="RuleBase" id="RU004262"/>
    </source>
</evidence>
<dbReference type="OrthoDB" id="270009at2759"/>
<dbReference type="InterPro" id="IPR013818">
    <property type="entry name" value="Lipase"/>
</dbReference>
<organism evidence="7 8">
    <name type="scientific">Agrilus planipennis</name>
    <name type="common">Emerald ash borer</name>
    <name type="synonym">Agrilus marcopoli</name>
    <dbReference type="NCBI Taxonomy" id="224129"/>
    <lineage>
        <taxon>Eukaryota</taxon>
        <taxon>Metazoa</taxon>
        <taxon>Ecdysozoa</taxon>
        <taxon>Arthropoda</taxon>
        <taxon>Hexapoda</taxon>
        <taxon>Insecta</taxon>
        <taxon>Pterygota</taxon>
        <taxon>Neoptera</taxon>
        <taxon>Endopterygota</taxon>
        <taxon>Coleoptera</taxon>
        <taxon>Polyphaga</taxon>
        <taxon>Elateriformia</taxon>
        <taxon>Buprestoidea</taxon>
        <taxon>Buprestidae</taxon>
        <taxon>Agrilinae</taxon>
        <taxon>Agrilus</taxon>
    </lineage>
</organism>
<evidence type="ECO:0000313" key="8">
    <source>
        <dbReference type="RefSeq" id="XP_025835849.1"/>
    </source>
</evidence>
<dbReference type="KEGG" id="apln:108737371"/>
<comment type="similarity">
    <text evidence="2 4">Belongs to the AB hydrolase superfamily. Lipase family.</text>
</comment>
<protein>
    <submittedName>
        <fullName evidence="8">Pancreatic lipase-related protein 2-like</fullName>
    </submittedName>
</protein>
<dbReference type="GO" id="GO:0016042">
    <property type="term" value="P:lipid catabolic process"/>
    <property type="evidence" value="ECO:0007669"/>
    <property type="project" value="TreeGrafter"/>
</dbReference>
<keyword evidence="3" id="KW-0964">Secreted</keyword>
<gene>
    <name evidence="8" type="primary">LOC108737371</name>
</gene>
<comment type="subcellular location">
    <subcellularLocation>
        <location evidence="1">Secreted</location>
    </subcellularLocation>
</comment>
<dbReference type="SUPFAM" id="SSF53474">
    <property type="entry name" value="alpha/beta-Hydrolases"/>
    <property type="match status" value="1"/>
</dbReference>
<dbReference type="AlphaFoldDB" id="A0A7F5RIM7"/>
<dbReference type="Proteomes" id="UP000192223">
    <property type="component" value="Unplaced"/>
</dbReference>
<feature type="chain" id="PRO_5028841339" evidence="5">
    <location>
        <begin position="19"/>
        <end position="536"/>
    </location>
</feature>
<evidence type="ECO:0000256" key="1">
    <source>
        <dbReference type="ARBA" id="ARBA00004613"/>
    </source>
</evidence>
<name>A0A7F5RIM7_AGRPL</name>
<keyword evidence="5" id="KW-0732">Signal</keyword>
<evidence type="ECO:0000256" key="3">
    <source>
        <dbReference type="ARBA" id="ARBA00022525"/>
    </source>
</evidence>
<dbReference type="PROSITE" id="PS51257">
    <property type="entry name" value="PROKAR_LIPOPROTEIN"/>
    <property type="match status" value="1"/>
</dbReference>
<dbReference type="PANTHER" id="PTHR11610">
    <property type="entry name" value="LIPASE"/>
    <property type="match status" value="1"/>
</dbReference>
<dbReference type="InterPro" id="IPR029058">
    <property type="entry name" value="AB_hydrolase_fold"/>
</dbReference>
<dbReference type="InterPro" id="IPR033906">
    <property type="entry name" value="Lipase_N"/>
</dbReference>
<dbReference type="PRINTS" id="PR00821">
    <property type="entry name" value="TAGLIPASE"/>
</dbReference>
<accession>A0A7F5RIM7</accession>
<dbReference type="GO" id="GO:0016298">
    <property type="term" value="F:lipase activity"/>
    <property type="evidence" value="ECO:0007669"/>
    <property type="project" value="InterPro"/>
</dbReference>
<proteinExistence type="inferred from homology"/>
<evidence type="ECO:0000259" key="6">
    <source>
        <dbReference type="Pfam" id="PF00151"/>
    </source>
</evidence>
<dbReference type="Pfam" id="PF00151">
    <property type="entry name" value="Lipase"/>
    <property type="match status" value="1"/>
</dbReference>
<dbReference type="Gene3D" id="3.40.50.1820">
    <property type="entry name" value="alpha/beta hydrolase"/>
    <property type="match status" value="1"/>
</dbReference>